<dbReference type="EnsemblBacteria" id="AAM72536">
    <property type="protein sequence ID" value="AAM72536"/>
    <property type="gene ID" value="CT1306"/>
</dbReference>
<keyword evidence="1" id="KW-1133">Transmembrane helix</keyword>
<gene>
    <name evidence="2" type="ordered locus">CT1306</name>
</gene>
<keyword evidence="1" id="KW-0812">Transmembrane</keyword>
<proteinExistence type="predicted"/>
<accession>Q8KCV4</accession>
<dbReference type="KEGG" id="cte:CT1306"/>
<evidence type="ECO:0000313" key="2">
    <source>
        <dbReference type="EMBL" id="AAM72536.1"/>
    </source>
</evidence>
<sequence length="93" mass="10154">MGCFQSGQIPGFSIDLGHCFVNPQNRLFPMAMMDPASWMFVLVVSIVCSIACAIVSFNKGYRGSPVFAWFGAGFVFSVFALIAIILAPHHHEV</sequence>
<reference evidence="2 3" key="1">
    <citation type="journal article" date="2002" name="Proc. Natl. Acad. Sci. U.S.A.">
        <title>The complete genome sequence of Chlorobium tepidum TLS, a photosynthetic, anaerobic, green-sulfur bacterium.</title>
        <authorList>
            <person name="Eisen J.A."/>
            <person name="Nelson K.E."/>
            <person name="Paulsen I.T."/>
            <person name="Heidelberg J.F."/>
            <person name="Wu M."/>
            <person name="Dodson R.J."/>
            <person name="Deboy R."/>
            <person name="Gwinn M.L."/>
            <person name="Nelson W.C."/>
            <person name="Haft D.H."/>
            <person name="Hickey E.K."/>
            <person name="Peterson J.D."/>
            <person name="Durkin A.S."/>
            <person name="Kolonay J.L."/>
            <person name="Yang F."/>
            <person name="Holt I."/>
            <person name="Umayam L.A."/>
            <person name="Mason T."/>
            <person name="Brenner M."/>
            <person name="Shea T.P."/>
            <person name="Parksey D."/>
            <person name="Nierman W.C."/>
            <person name="Feldblyum T.V."/>
            <person name="Hansen C.L."/>
            <person name="Craven M.B."/>
            <person name="Radune D."/>
            <person name="Vamathevan J."/>
            <person name="Khouri H."/>
            <person name="White O."/>
            <person name="Gruber T.M."/>
            <person name="Ketchum K.A."/>
            <person name="Venter J.C."/>
            <person name="Tettelin H."/>
            <person name="Bryant D.A."/>
            <person name="Fraser C.M."/>
        </authorList>
    </citation>
    <scope>NUCLEOTIDE SEQUENCE [LARGE SCALE GENOMIC DNA]</scope>
    <source>
        <strain evidence="3">ATCC 49652 / DSM 12025 / NBRC 103806 / TLS</strain>
    </source>
</reference>
<name>Q8KCV4_CHLTE</name>
<protein>
    <submittedName>
        <fullName evidence="2">Uncharacterized protein</fullName>
    </submittedName>
</protein>
<dbReference type="EMBL" id="AE006470">
    <property type="protein sequence ID" value="AAM72536.1"/>
    <property type="molecule type" value="Genomic_DNA"/>
</dbReference>
<keyword evidence="1" id="KW-0472">Membrane</keyword>
<keyword evidence="3" id="KW-1185">Reference proteome</keyword>
<evidence type="ECO:0000256" key="1">
    <source>
        <dbReference type="SAM" id="Phobius"/>
    </source>
</evidence>
<evidence type="ECO:0000313" key="3">
    <source>
        <dbReference type="Proteomes" id="UP000001007"/>
    </source>
</evidence>
<dbReference type="Proteomes" id="UP000001007">
    <property type="component" value="Chromosome"/>
</dbReference>
<dbReference type="HOGENOM" id="CLU_185901_0_0_10"/>
<feature type="transmembrane region" description="Helical" evidence="1">
    <location>
        <begin position="67"/>
        <end position="87"/>
    </location>
</feature>
<feature type="transmembrane region" description="Helical" evidence="1">
    <location>
        <begin position="36"/>
        <end position="55"/>
    </location>
</feature>
<organism evidence="2 3">
    <name type="scientific">Chlorobaculum tepidum (strain ATCC 49652 / DSM 12025 / NBRC 103806 / TLS)</name>
    <name type="common">Chlorobium tepidum</name>
    <dbReference type="NCBI Taxonomy" id="194439"/>
    <lineage>
        <taxon>Bacteria</taxon>
        <taxon>Pseudomonadati</taxon>
        <taxon>Chlorobiota</taxon>
        <taxon>Chlorobiia</taxon>
        <taxon>Chlorobiales</taxon>
        <taxon>Chlorobiaceae</taxon>
        <taxon>Chlorobaculum</taxon>
    </lineage>
</organism>
<dbReference type="AlphaFoldDB" id="Q8KCV4"/>